<dbReference type="InterPro" id="IPR054201">
    <property type="entry name" value="DUF6906"/>
</dbReference>
<proteinExistence type="predicted"/>
<dbReference type="EMBL" id="AODE01000019">
    <property type="protein sequence ID" value="EUJ29635.1"/>
    <property type="molecule type" value="Genomic_DNA"/>
</dbReference>
<evidence type="ECO:0000313" key="2">
    <source>
        <dbReference type="EMBL" id="EUJ29635.1"/>
    </source>
</evidence>
<evidence type="ECO:0000313" key="3">
    <source>
        <dbReference type="Proteomes" id="UP000019254"/>
    </source>
</evidence>
<dbReference type="Pfam" id="PF21847">
    <property type="entry name" value="DUF6906"/>
    <property type="match status" value="1"/>
</dbReference>
<dbReference type="AlphaFoldDB" id="W7BY24"/>
<reference evidence="2 3" key="1">
    <citation type="journal article" date="2014" name="Int. J. Syst. Evol. Microbiol.">
        <title>Listeria floridensis sp. nov., Listeria aquatica sp. nov., Listeria cornellensis sp. nov., Listeria riparia sp. nov. and Listeria grandensis sp. nov., from agricultural and natural environments.</title>
        <authorList>
            <person name="den Bakker H.C."/>
            <person name="Warchocki S."/>
            <person name="Wright E.M."/>
            <person name="Allred A.F."/>
            <person name="Ahlstrom C."/>
            <person name="Manuel C.S."/>
            <person name="Stasiewicz M.J."/>
            <person name="Burrell A."/>
            <person name="Roof S."/>
            <person name="Strawn L."/>
            <person name="Fortes E.D."/>
            <person name="Nightingale K.K."/>
            <person name="Kephart D."/>
            <person name="Wiedmann M."/>
        </authorList>
    </citation>
    <scope>NUCLEOTIDE SEQUENCE [LARGE SCALE GENOMIC DNA]</scope>
    <source>
        <strain evidence="3">FSL F6-969</strain>
    </source>
</reference>
<gene>
    <name evidence="2" type="ORF">PCORN_10832</name>
</gene>
<dbReference type="PATRIC" id="fig|1265820.5.peg.2123"/>
<sequence length="51" mass="6204">MKSGKKPNKKQSIFIKENGINPDNWFIYKNTSEEMHLVHRYLDKRTRKIIK</sequence>
<accession>W7BY24</accession>
<name>W7BY24_9LIST</name>
<comment type="caution">
    <text evidence="2">The sequence shown here is derived from an EMBL/GenBank/DDBJ whole genome shotgun (WGS) entry which is preliminary data.</text>
</comment>
<evidence type="ECO:0000259" key="1">
    <source>
        <dbReference type="Pfam" id="PF21847"/>
    </source>
</evidence>
<keyword evidence="3" id="KW-1185">Reference proteome</keyword>
<feature type="domain" description="DUF6906" evidence="1">
    <location>
        <begin position="1"/>
        <end position="49"/>
    </location>
</feature>
<protein>
    <recommendedName>
        <fullName evidence="1">DUF6906 domain-containing protein</fullName>
    </recommendedName>
</protein>
<organism evidence="2 3">
    <name type="scientific">Listeria cornellensis FSL F6-0969</name>
    <dbReference type="NCBI Taxonomy" id="1265820"/>
    <lineage>
        <taxon>Bacteria</taxon>
        <taxon>Bacillati</taxon>
        <taxon>Bacillota</taxon>
        <taxon>Bacilli</taxon>
        <taxon>Bacillales</taxon>
        <taxon>Listeriaceae</taxon>
        <taxon>Listeria</taxon>
    </lineage>
</organism>
<dbReference type="STRING" id="1265820.PCORN_10832"/>
<dbReference type="Proteomes" id="UP000019254">
    <property type="component" value="Unassembled WGS sequence"/>
</dbReference>